<dbReference type="Gene3D" id="3.40.605.10">
    <property type="entry name" value="Aldehyde Dehydrogenase, Chain A, domain 1"/>
    <property type="match status" value="1"/>
</dbReference>
<evidence type="ECO:0000256" key="2">
    <source>
        <dbReference type="ARBA" id="ARBA00023002"/>
    </source>
</evidence>
<dbReference type="RefSeq" id="WP_206560795.1">
    <property type="nucleotide sequence ID" value="NZ_JAFKCZ010000008.1"/>
</dbReference>
<evidence type="ECO:0000256" key="3">
    <source>
        <dbReference type="PROSITE-ProRule" id="PRU10007"/>
    </source>
</evidence>
<organism evidence="6 7">
    <name type="scientific">Parahaliea mediterranea</name>
    <dbReference type="NCBI Taxonomy" id="651086"/>
    <lineage>
        <taxon>Bacteria</taxon>
        <taxon>Pseudomonadati</taxon>
        <taxon>Pseudomonadota</taxon>
        <taxon>Gammaproteobacteria</taxon>
        <taxon>Cellvibrionales</taxon>
        <taxon>Halieaceae</taxon>
        <taxon>Parahaliea</taxon>
    </lineage>
</organism>
<dbReference type="InterPro" id="IPR016162">
    <property type="entry name" value="Ald_DH_N"/>
</dbReference>
<gene>
    <name evidence="6" type="ORF">JYP50_12125</name>
</gene>
<dbReference type="InterPro" id="IPR016161">
    <property type="entry name" value="Ald_DH/histidinol_DH"/>
</dbReference>
<dbReference type="FunFam" id="3.40.605.10:FF:000007">
    <property type="entry name" value="NAD/NADP-dependent betaine aldehyde dehydrogenase"/>
    <property type="match status" value="1"/>
</dbReference>
<evidence type="ECO:0000313" key="7">
    <source>
        <dbReference type="Proteomes" id="UP000664303"/>
    </source>
</evidence>
<dbReference type="InterPro" id="IPR029510">
    <property type="entry name" value="Ald_DH_CS_GLU"/>
</dbReference>
<comment type="caution">
    <text evidence="6">The sequence shown here is derived from an EMBL/GenBank/DDBJ whole genome shotgun (WGS) entry which is preliminary data.</text>
</comment>
<name>A0A939DFJ8_9GAMM</name>
<dbReference type="InterPro" id="IPR044086">
    <property type="entry name" value="LUC3-like"/>
</dbReference>
<dbReference type="GO" id="GO:0016620">
    <property type="term" value="F:oxidoreductase activity, acting on the aldehyde or oxo group of donors, NAD or NADP as acceptor"/>
    <property type="evidence" value="ECO:0007669"/>
    <property type="project" value="InterPro"/>
</dbReference>
<dbReference type="InterPro" id="IPR016163">
    <property type="entry name" value="Ald_DH_C"/>
</dbReference>
<dbReference type="PANTHER" id="PTHR11699">
    <property type="entry name" value="ALDEHYDE DEHYDROGENASE-RELATED"/>
    <property type="match status" value="1"/>
</dbReference>
<keyword evidence="7" id="KW-1185">Reference proteome</keyword>
<protein>
    <submittedName>
        <fullName evidence="6">Aldehyde dehydrogenase family protein</fullName>
    </submittedName>
</protein>
<keyword evidence="2 4" id="KW-0560">Oxidoreductase</keyword>
<feature type="domain" description="Aldehyde dehydrogenase" evidence="5">
    <location>
        <begin position="17"/>
        <end position="467"/>
    </location>
</feature>
<accession>A0A939DFJ8</accession>
<feature type="active site" evidence="3">
    <location>
        <position position="246"/>
    </location>
</feature>
<dbReference type="CDD" id="cd07106">
    <property type="entry name" value="ALDH_AldA-AAD23400"/>
    <property type="match status" value="1"/>
</dbReference>
<dbReference type="Pfam" id="PF00171">
    <property type="entry name" value="Aldedh"/>
    <property type="match status" value="1"/>
</dbReference>
<evidence type="ECO:0000259" key="5">
    <source>
        <dbReference type="Pfam" id="PF00171"/>
    </source>
</evidence>
<evidence type="ECO:0000256" key="1">
    <source>
        <dbReference type="ARBA" id="ARBA00009986"/>
    </source>
</evidence>
<dbReference type="Gene3D" id="3.40.309.10">
    <property type="entry name" value="Aldehyde Dehydrogenase, Chain A, domain 2"/>
    <property type="match status" value="1"/>
</dbReference>
<proteinExistence type="inferred from homology"/>
<dbReference type="PROSITE" id="PS00687">
    <property type="entry name" value="ALDEHYDE_DEHYDR_GLU"/>
    <property type="match status" value="1"/>
</dbReference>
<dbReference type="Proteomes" id="UP000664303">
    <property type="component" value="Unassembled WGS sequence"/>
</dbReference>
<reference evidence="6" key="1">
    <citation type="submission" date="2021-02" db="EMBL/GenBank/DDBJ databases">
        <title>PHA producing bacteria isolated from coastal sediment in Guangdong, Shenzhen.</title>
        <authorList>
            <person name="Zheng W."/>
            <person name="Yu S."/>
            <person name="Huang Y."/>
        </authorList>
    </citation>
    <scope>NUCLEOTIDE SEQUENCE</scope>
    <source>
        <strain evidence="6">TN14-10</strain>
    </source>
</reference>
<dbReference type="InterPro" id="IPR016160">
    <property type="entry name" value="Ald_DH_CS_CYS"/>
</dbReference>
<dbReference type="InterPro" id="IPR015590">
    <property type="entry name" value="Aldehyde_DH_dom"/>
</dbReference>
<evidence type="ECO:0000313" key="6">
    <source>
        <dbReference type="EMBL" id="MBN7797345.1"/>
    </source>
</evidence>
<sequence length="473" mass="50166">MSEYQMIIDGQKVDTDAHFPVLNPATEEVIAQCPRATEQDLNRAVDAARAAFPAWSARPDAERAEMVHAIGAALEAHAGELAGLLVREQGKPLGGFAGLGAQFELGGTVAWCHATADLELPVEVIQDNDEARIEVHRKPLGVVGSITPWNYPLLIAIWHTMPALRSGNTVVIKPSEFTPLTTLRAAEIINDILPPGVFNIVTGDGSLGAAMTNHPGINKIVFTGSTPTGKKIMQGASGNLKRLTLELGGNDAAIVLPDVDVAAVAPKIFATALINNGQTCAALKRLYVHEDIYDELCQALADIAGSVKTGPGDGEVDFGPVQNKPQFDKVCAIAEEARASGARILTGGQPLPGPGYFFPVTIVADIDENTRLVREEPFGPILPVLKYTDVEDALRRANDSPNGLGGSVWSGDLDRAAALASRLECGTAWVNNHAMIQPDAPFGGVKESGFGVEFGRYGLEEYTSIQTLQISKA</sequence>
<dbReference type="SUPFAM" id="SSF53720">
    <property type="entry name" value="ALDH-like"/>
    <property type="match status" value="1"/>
</dbReference>
<comment type="similarity">
    <text evidence="1 4">Belongs to the aldehyde dehydrogenase family.</text>
</comment>
<evidence type="ECO:0000256" key="4">
    <source>
        <dbReference type="RuleBase" id="RU003345"/>
    </source>
</evidence>
<dbReference type="EMBL" id="JAFKCZ010000008">
    <property type="protein sequence ID" value="MBN7797345.1"/>
    <property type="molecule type" value="Genomic_DNA"/>
</dbReference>
<dbReference type="AlphaFoldDB" id="A0A939DFJ8"/>
<dbReference type="PROSITE" id="PS00070">
    <property type="entry name" value="ALDEHYDE_DEHYDR_CYS"/>
    <property type="match status" value="1"/>
</dbReference>